<keyword evidence="2" id="KW-0812">Transmembrane</keyword>
<keyword evidence="4" id="KW-1185">Reference proteome</keyword>
<feature type="compositionally biased region" description="Low complexity" evidence="1">
    <location>
        <begin position="216"/>
        <end position="227"/>
    </location>
</feature>
<evidence type="ECO:0000256" key="2">
    <source>
        <dbReference type="SAM" id="Phobius"/>
    </source>
</evidence>
<dbReference type="EMBL" id="CP007139">
    <property type="protein sequence ID" value="AIE87573.1"/>
    <property type="molecule type" value="Genomic_DNA"/>
</dbReference>
<proteinExistence type="predicted"/>
<evidence type="ECO:0000256" key="1">
    <source>
        <dbReference type="SAM" id="MobiDB-lite"/>
    </source>
</evidence>
<dbReference type="RefSeq" id="WP_025228531.1">
    <property type="nucleotide sequence ID" value="NZ_CP007139.1"/>
</dbReference>
<dbReference type="STRING" id="661478.OP10G_4205"/>
<gene>
    <name evidence="3" type="ORF">OP10G_4205</name>
</gene>
<evidence type="ECO:0000313" key="3">
    <source>
        <dbReference type="EMBL" id="AIE87573.1"/>
    </source>
</evidence>
<protein>
    <submittedName>
        <fullName evidence="3">Uncharacterized protein</fullName>
    </submittedName>
</protein>
<feature type="transmembrane region" description="Helical" evidence="2">
    <location>
        <begin position="12"/>
        <end position="32"/>
    </location>
</feature>
<reference evidence="3 4" key="1">
    <citation type="journal article" date="2014" name="PLoS ONE">
        <title>The first complete genome sequence of the class fimbriimonadia in the phylum armatimonadetes.</title>
        <authorList>
            <person name="Hu Z.Y."/>
            <person name="Wang Y.Z."/>
            <person name="Im W.T."/>
            <person name="Wang S.Y."/>
            <person name="Zhao G.P."/>
            <person name="Zheng H.J."/>
            <person name="Quan Z.X."/>
        </authorList>
    </citation>
    <scope>NUCLEOTIDE SEQUENCE [LARGE SCALE GENOMIC DNA]</scope>
    <source>
        <strain evidence="3">Gsoil 348</strain>
    </source>
</reference>
<feature type="region of interest" description="Disordered" evidence="1">
    <location>
        <begin position="209"/>
        <end position="277"/>
    </location>
</feature>
<feature type="compositionally biased region" description="Gly residues" evidence="1">
    <location>
        <begin position="260"/>
        <end position="277"/>
    </location>
</feature>
<feature type="compositionally biased region" description="Polar residues" evidence="1">
    <location>
        <begin position="228"/>
        <end position="242"/>
    </location>
</feature>
<evidence type="ECO:0000313" key="4">
    <source>
        <dbReference type="Proteomes" id="UP000027982"/>
    </source>
</evidence>
<dbReference type="HOGENOM" id="CLU_1003809_0_0_0"/>
<dbReference type="AlphaFoldDB" id="A0A068NVQ6"/>
<sequence>MPKLFGKEVSWALLGPASILGLYVVYTLAFPAPPVVATGPTKKRTKPVATNTLFLPEDKTAKFASFTEPPQNTYRPLIVKQNPLGGKAALNGPILGFDPKNADGQAGWGYTGYVVLNGQPQGLLENPSTGDALYVQKGDVWKHSTVKELTPEKIVVSGPGGTQTVKLGDVTELKKPSSVVAGGVGVAPVNPGPALAGAIGNGAPGTGFPNGGFPGNGNPATANNSNGIGNNPVTDLSVQPDATFQGRGRGRGRGGRRNRGGGGGFDNGGGGFNNGGN</sequence>
<feature type="compositionally biased region" description="Basic residues" evidence="1">
    <location>
        <begin position="248"/>
        <end position="259"/>
    </location>
</feature>
<keyword evidence="2" id="KW-0472">Membrane</keyword>
<organism evidence="3 4">
    <name type="scientific">Fimbriimonas ginsengisoli Gsoil 348</name>
    <dbReference type="NCBI Taxonomy" id="661478"/>
    <lineage>
        <taxon>Bacteria</taxon>
        <taxon>Bacillati</taxon>
        <taxon>Armatimonadota</taxon>
        <taxon>Fimbriimonadia</taxon>
        <taxon>Fimbriimonadales</taxon>
        <taxon>Fimbriimonadaceae</taxon>
        <taxon>Fimbriimonas</taxon>
    </lineage>
</organism>
<dbReference type="Proteomes" id="UP000027982">
    <property type="component" value="Chromosome"/>
</dbReference>
<dbReference type="KEGG" id="fgi:OP10G_4205"/>
<keyword evidence="2" id="KW-1133">Transmembrane helix</keyword>
<name>A0A068NVQ6_FIMGI</name>
<accession>A0A068NVQ6</accession>